<dbReference type="Proteomes" id="UP000509222">
    <property type="component" value="Chromosome"/>
</dbReference>
<reference evidence="1 2" key="1">
    <citation type="submission" date="2020-04" db="EMBL/GenBank/DDBJ databases">
        <authorList>
            <person name="Pajer P."/>
            <person name="Broz P."/>
        </authorList>
    </citation>
    <scope>NUCLEOTIDE SEQUENCE [LARGE SCALE GENOMIC DNA]</scope>
    <source>
        <strain evidence="2">NRL-ATB46093</strain>
    </source>
</reference>
<name>A0A7H8Q8Q1_9BACL</name>
<organism evidence="1 2">
    <name type="scientific">Planococcus glaciei</name>
    <dbReference type="NCBI Taxonomy" id="459472"/>
    <lineage>
        <taxon>Bacteria</taxon>
        <taxon>Bacillati</taxon>
        <taxon>Bacillota</taxon>
        <taxon>Bacilli</taxon>
        <taxon>Bacillales</taxon>
        <taxon>Caryophanaceae</taxon>
        <taxon>Planococcus</taxon>
    </lineage>
</organism>
<evidence type="ECO:0000313" key="1">
    <source>
        <dbReference type="EMBL" id="QKX50200.1"/>
    </source>
</evidence>
<reference evidence="2" key="2">
    <citation type="submission" date="2020-06" db="EMBL/GenBank/DDBJ databases">
        <title>Isolation of Planomicrobium glaciei.</title>
        <authorList>
            <person name="Malisova L."/>
            <person name="Safrankova R."/>
            <person name="Jakubu V."/>
            <person name="Spanelova P."/>
        </authorList>
    </citation>
    <scope>NUCLEOTIDE SEQUENCE [LARGE SCALE GENOMIC DNA]</scope>
    <source>
        <strain evidence="2">NRL-ATB46093</strain>
    </source>
</reference>
<gene>
    <name evidence="1" type="ORF">HF394_06120</name>
</gene>
<sequence>MPKKRQDMKVGTGLTSNGHLIEESNLETWRKKAAKHPVLTASAIAGLASLLWKNATKSKL</sequence>
<protein>
    <submittedName>
        <fullName evidence="1">Uncharacterized protein</fullName>
    </submittedName>
</protein>
<dbReference type="AlphaFoldDB" id="A0A7H8Q8Q1"/>
<proteinExistence type="predicted"/>
<dbReference type="RefSeq" id="WP_176294269.1">
    <property type="nucleotide sequence ID" value="NZ_CP051177.1"/>
</dbReference>
<evidence type="ECO:0000313" key="2">
    <source>
        <dbReference type="Proteomes" id="UP000509222"/>
    </source>
</evidence>
<keyword evidence="2" id="KW-1185">Reference proteome</keyword>
<accession>A0A7H8Q8Q1</accession>
<dbReference type="EMBL" id="CP051177">
    <property type="protein sequence ID" value="QKX50200.1"/>
    <property type="molecule type" value="Genomic_DNA"/>
</dbReference>